<name>A0A1H1DR24_9BACI</name>
<evidence type="ECO:0000313" key="2">
    <source>
        <dbReference type="Proteomes" id="UP000199444"/>
    </source>
</evidence>
<gene>
    <name evidence="1" type="ORF">SAMN05216231_2535</name>
</gene>
<protein>
    <recommendedName>
        <fullName evidence="3">DUF5643 domain-containing protein</fullName>
    </recommendedName>
</protein>
<evidence type="ECO:0008006" key="3">
    <source>
        <dbReference type="Google" id="ProtNLM"/>
    </source>
</evidence>
<accession>A0A1H1DR24</accession>
<dbReference type="AlphaFoldDB" id="A0A1H1DR24"/>
<sequence length="155" mass="17738">MKWIRRLFIVIALIILIPDIIMLTASTFDRDIPKDIQKQVDSGDAKMIDLDEEVTIGQDEIRFKHLILSDDETTLIYEVHTEESGWSFPSGAIDLMDGKGNSYNASSGSSSGQSWGEFIIHTYKPLKDDVDTIIADFRWYDKSFQTEFSLNQEDH</sequence>
<dbReference type="EMBL" id="FNKD01000003">
    <property type="protein sequence ID" value="SDQ78945.1"/>
    <property type="molecule type" value="Genomic_DNA"/>
</dbReference>
<dbReference type="Proteomes" id="UP000199444">
    <property type="component" value="Unassembled WGS sequence"/>
</dbReference>
<keyword evidence="2" id="KW-1185">Reference proteome</keyword>
<organism evidence="1 2">
    <name type="scientific">Virgibacillus salinus</name>
    <dbReference type="NCBI Taxonomy" id="553311"/>
    <lineage>
        <taxon>Bacteria</taxon>
        <taxon>Bacillati</taxon>
        <taxon>Bacillota</taxon>
        <taxon>Bacilli</taxon>
        <taxon>Bacillales</taxon>
        <taxon>Bacillaceae</taxon>
        <taxon>Virgibacillus</taxon>
    </lineage>
</organism>
<reference evidence="1 2" key="1">
    <citation type="submission" date="2016-10" db="EMBL/GenBank/DDBJ databases">
        <authorList>
            <person name="de Groot N.N."/>
        </authorList>
    </citation>
    <scope>NUCLEOTIDE SEQUENCE [LARGE SCALE GENOMIC DNA]</scope>
    <source>
        <strain evidence="1 2">CGMCC 1.10449</strain>
    </source>
</reference>
<evidence type="ECO:0000313" key="1">
    <source>
        <dbReference type="EMBL" id="SDQ78945.1"/>
    </source>
</evidence>
<dbReference type="STRING" id="553311.SAMN05216231_2535"/>
<proteinExistence type="predicted"/>